<proteinExistence type="inferred from homology"/>
<reference evidence="4" key="2">
    <citation type="submission" date="2025-09" db="UniProtKB">
        <authorList>
            <consortium name="Ensembl"/>
        </authorList>
    </citation>
    <scope>IDENTIFICATION</scope>
</reference>
<evidence type="ECO:0000313" key="4">
    <source>
        <dbReference type="Ensembl" id="ENSNVIP00000001819.1"/>
    </source>
</evidence>
<dbReference type="PANTHER" id="PTHR15691:SF6">
    <property type="entry name" value="WASH COMPLEX SUBUNIT 5"/>
    <property type="match status" value="1"/>
</dbReference>
<organism evidence="4 5">
    <name type="scientific">Neovison vison</name>
    <name type="common">American mink</name>
    <name type="synonym">Mustela vison</name>
    <dbReference type="NCBI Taxonomy" id="452646"/>
    <lineage>
        <taxon>Eukaryota</taxon>
        <taxon>Metazoa</taxon>
        <taxon>Chordata</taxon>
        <taxon>Craniata</taxon>
        <taxon>Vertebrata</taxon>
        <taxon>Euteleostomi</taxon>
        <taxon>Mammalia</taxon>
        <taxon>Eutheria</taxon>
        <taxon>Laurasiatheria</taxon>
        <taxon>Carnivora</taxon>
        <taxon>Caniformia</taxon>
        <taxon>Musteloidea</taxon>
        <taxon>Mustelidae</taxon>
        <taxon>Mustelinae</taxon>
        <taxon>Neogale</taxon>
    </lineage>
</organism>
<evidence type="ECO:0000256" key="3">
    <source>
        <dbReference type="ARBA" id="ARBA00029945"/>
    </source>
</evidence>
<dbReference type="GO" id="GO:0051125">
    <property type="term" value="P:regulation of actin nucleation"/>
    <property type="evidence" value="ECO:0007669"/>
    <property type="project" value="TreeGrafter"/>
</dbReference>
<dbReference type="GO" id="GO:0007032">
    <property type="term" value="P:endosome organization"/>
    <property type="evidence" value="ECO:0007669"/>
    <property type="project" value="TreeGrafter"/>
</dbReference>
<accession>A0A8C7A6D5</accession>
<name>A0A8C7A6D5_NEOVI</name>
<dbReference type="Proteomes" id="UP000694425">
    <property type="component" value="Unplaced"/>
</dbReference>
<protein>
    <recommendedName>
        <fullName evidence="2">WASH complex subunit 5</fullName>
    </recommendedName>
    <alternativeName>
        <fullName evidence="3">WASH complex subunit strumpellin</fullName>
    </alternativeName>
</protein>
<dbReference type="GO" id="GO:0140285">
    <property type="term" value="P:endosome fission"/>
    <property type="evidence" value="ECO:0007669"/>
    <property type="project" value="TreeGrafter"/>
</dbReference>
<gene>
    <name evidence="4" type="primary">WASHC5</name>
</gene>
<comment type="similarity">
    <text evidence="1">Belongs to the strumpellin family.</text>
</comment>
<reference evidence="4" key="1">
    <citation type="submission" date="2025-08" db="UniProtKB">
        <authorList>
            <consortium name="Ensembl"/>
        </authorList>
    </citation>
    <scope>IDENTIFICATION</scope>
</reference>
<evidence type="ECO:0000313" key="5">
    <source>
        <dbReference type="Proteomes" id="UP000694425"/>
    </source>
</evidence>
<evidence type="ECO:0000256" key="1">
    <source>
        <dbReference type="ARBA" id="ARBA00006224"/>
    </source>
</evidence>
<sequence length="1108" mass="128466">MLDFLAENNLCGQAILRIVSCGNAIIAELLRLSEFIPAVFRYRDRADQQKYGDIIFDFSYFKGPELWESKLEAKPELQDLDEEFRENNIEIVTRFYLAFQSVHKYIVDLNRYLDDLNEGVYIQQTLETVLLNEDGKQLLCEALYLYGVMLLVIDQKIEGEVRERMLVSYYRYSAARSSADSNMDDICKLLRSTGYSSQPGAKRPPNYPESYFQRVPINEAFISMVIGRLRSDDIYNQVISIYMGITVNLADAWEPYKAAKTALNNTLDLSNVREQSSRYATVSERVHAQVQQFLKEGYLREEMVLDNIPRLLNCLRDCNVAIRWLMLHTADSACDPNNKRLRQIKDQILTDSRYNPKILFQLLLDTAQFEFILKEMFKQMLSEKQAKWEYYKKEGSERMMELADVFSGVKPLTRVEKNENLQAWFREISKQIMSLNHDDSTAAGRKTVQLIQALEEVQEFHQLESNLQVCQFLADTRKFLHQMIRTINIKEEVLITMQIVGDLSFAWQLIDRFTSIMQESIRVNPSMVTKLRATFLKLASALDLPLLRINQANSPDLLSVSQYYSGELVSYVRKVLQIIPESMFTSLLKIIKLQTHDIIEVPTRLDKDKLRDYAQLGPRYEVAKLTHAISIFTEGILMMKTTLVGIIKVDPKQLLEDGIRKELVKRVAFALHKGLIFNPRAKSSELMPKLKELGATMDGFHRSFEYIQDYVNIYGLKIWQEEVSRIINYNVEQECNNFLRTKIQDWQSMYQSTHIPIPKFTPVDESVTFIGRLCREILRITDPKMTCHIDQLNTWYDMKTHQEVTSSRLFSEIQTTLGTFGLNGLDRLLCFMIVKELQNFLSMFQKIILKDRTVQDTLKTLMNAVSPLKSIVANSNKIYFSAIAKTQKIWTSYLEAIMKVGQMQILRQQIANELNYSCRFDSKHLAAALENLNKALLADIEAHYQDPSLPYPKEDNTLLYEITAYLEAAGIHNPLNKIYITTKRLPYFPVVNFLFLIAQLPKLQYNKNLGMVCRKPADPVDWPPLVLGLLTLLKQFHSRYTEQFLALIGQFIRSTVEQCTSQKIPEMPADVVGALLFLEDYVRYTKLPRRVAEAHVPNFIFDEFRTVL</sequence>
<dbReference type="Ensembl" id="ENSNVIT00000002109.1">
    <property type="protein sequence ID" value="ENSNVIP00000001819.1"/>
    <property type="gene ID" value="ENSNVIG00000001448.1"/>
</dbReference>
<dbReference type="GO" id="GO:0030041">
    <property type="term" value="P:actin filament polymerization"/>
    <property type="evidence" value="ECO:0007669"/>
    <property type="project" value="TreeGrafter"/>
</dbReference>
<keyword evidence="5" id="KW-1185">Reference proteome</keyword>
<dbReference type="Pfam" id="PF10266">
    <property type="entry name" value="Strumpellin"/>
    <property type="match status" value="1"/>
</dbReference>
<dbReference type="AlphaFoldDB" id="A0A8C7A6D5"/>
<dbReference type="GeneTree" id="ENSGT00390000011137"/>
<dbReference type="InterPro" id="IPR019393">
    <property type="entry name" value="WASH_strumpellin"/>
</dbReference>
<evidence type="ECO:0000256" key="2">
    <source>
        <dbReference type="ARBA" id="ARBA00013581"/>
    </source>
</evidence>
<dbReference type="GO" id="GO:0071203">
    <property type="term" value="C:WASH complex"/>
    <property type="evidence" value="ECO:0007669"/>
    <property type="project" value="InterPro"/>
</dbReference>
<dbReference type="PANTHER" id="PTHR15691">
    <property type="entry name" value="WASH COMPLEX SUBUNIT 5"/>
    <property type="match status" value="1"/>
</dbReference>
<dbReference type="GO" id="GO:0005768">
    <property type="term" value="C:endosome"/>
    <property type="evidence" value="ECO:0007669"/>
    <property type="project" value="TreeGrafter"/>
</dbReference>